<comment type="caution">
    <text evidence="2">The sequence shown here is derived from an EMBL/GenBank/DDBJ whole genome shotgun (WGS) entry which is preliminary data.</text>
</comment>
<name>A0A8J4XMD4_CHIOP</name>
<keyword evidence="1" id="KW-0472">Membrane</keyword>
<organism evidence="2 3">
    <name type="scientific">Chionoecetes opilio</name>
    <name type="common">Atlantic snow crab</name>
    <name type="synonym">Cancer opilio</name>
    <dbReference type="NCBI Taxonomy" id="41210"/>
    <lineage>
        <taxon>Eukaryota</taxon>
        <taxon>Metazoa</taxon>
        <taxon>Ecdysozoa</taxon>
        <taxon>Arthropoda</taxon>
        <taxon>Crustacea</taxon>
        <taxon>Multicrustacea</taxon>
        <taxon>Malacostraca</taxon>
        <taxon>Eumalacostraca</taxon>
        <taxon>Eucarida</taxon>
        <taxon>Decapoda</taxon>
        <taxon>Pleocyemata</taxon>
        <taxon>Brachyura</taxon>
        <taxon>Eubrachyura</taxon>
        <taxon>Majoidea</taxon>
        <taxon>Majidae</taxon>
        <taxon>Chionoecetes</taxon>
    </lineage>
</organism>
<proteinExistence type="predicted"/>
<dbReference type="Proteomes" id="UP000770661">
    <property type="component" value="Unassembled WGS sequence"/>
</dbReference>
<dbReference type="OrthoDB" id="6500128at2759"/>
<feature type="transmembrane region" description="Helical" evidence="1">
    <location>
        <begin position="15"/>
        <end position="36"/>
    </location>
</feature>
<evidence type="ECO:0000313" key="3">
    <source>
        <dbReference type="Proteomes" id="UP000770661"/>
    </source>
</evidence>
<accession>A0A8J4XMD4</accession>
<keyword evidence="1" id="KW-0812">Transmembrane</keyword>
<feature type="transmembrane region" description="Helical" evidence="1">
    <location>
        <begin position="48"/>
        <end position="67"/>
    </location>
</feature>
<keyword evidence="3" id="KW-1185">Reference proteome</keyword>
<keyword evidence="1" id="KW-1133">Transmembrane helix</keyword>
<dbReference type="AlphaFoldDB" id="A0A8J4XMD4"/>
<dbReference type="EMBL" id="JACEEZ010024899">
    <property type="protein sequence ID" value="KAG0706860.1"/>
    <property type="molecule type" value="Genomic_DNA"/>
</dbReference>
<protein>
    <submittedName>
        <fullName evidence="2">Multidrug resistance-associated protein 1</fullName>
    </submittedName>
</protein>
<gene>
    <name evidence="2" type="primary">ABCC1_3</name>
    <name evidence="2" type="ORF">GWK47_024256</name>
</gene>
<evidence type="ECO:0000313" key="2">
    <source>
        <dbReference type="EMBL" id="KAG0706860.1"/>
    </source>
</evidence>
<sequence>MVLVEKKRGFQSSGYLFLFWLLAVLCFIPEFVSHILAGPYQEDEGLRFGTFMVFYPMVVLMLLIHCFGDAPPRYVHYPQGQKTCPEGGASFLSKITFSWIDSLIWRGYKQALEHTDLWDISYENASNTVVSKWNKNWNKKSATAYR</sequence>
<reference evidence="2" key="1">
    <citation type="submission" date="2020-07" db="EMBL/GenBank/DDBJ databases">
        <title>The High-quality genome of the commercially important snow crab, Chionoecetes opilio.</title>
        <authorList>
            <person name="Jeong J.-H."/>
            <person name="Ryu S."/>
        </authorList>
    </citation>
    <scope>NUCLEOTIDE SEQUENCE</scope>
    <source>
        <strain evidence="2">MADBK_172401_WGS</strain>
        <tissue evidence="2">Digestive gland</tissue>
    </source>
</reference>
<evidence type="ECO:0000256" key="1">
    <source>
        <dbReference type="SAM" id="Phobius"/>
    </source>
</evidence>